<dbReference type="InterPro" id="IPR040758">
    <property type="entry name" value="PrmC_N"/>
</dbReference>
<feature type="domain" description="Release factor glutamine methyltransferase N-terminal" evidence="7">
    <location>
        <begin position="11"/>
        <end position="77"/>
    </location>
</feature>
<feature type="domain" description="Methyltransferase small" evidence="6">
    <location>
        <begin position="110"/>
        <end position="200"/>
    </location>
</feature>
<evidence type="ECO:0000313" key="9">
    <source>
        <dbReference type="Proteomes" id="UP000326041"/>
    </source>
</evidence>
<keyword evidence="3" id="KW-0808">Transferase</keyword>
<dbReference type="Pfam" id="PF05175">
    <property type="entry name" value="MTS"/>
    <property type="match status" value="1"/>
</dbReference>
<dbReference type="InterPro" id="IPR029063">
    <property type="entry name" value="SAM-dependent_MTases_sf"/>
</dbReference>
<evidence type="ECO:0000313" key="8">
    <source>
        <dbReference type="EMBL" id="QEV04992.1"/>
    </source>
</evidence>
<dbReference type="Gene3D" id="3.40.50.150">
    <property type="entry name" value="Vaccinia Virus protein VP39"/>
    <property type="match status" value="1"/>
</dbReference>
<evidence type="ECO:0000256" key="4">
    <source>
        <dbReference type="ARBA" id="ARBA00022691"/>
    </source>
</evidence>
<dbReference type="GO" id="GO:0008168">
    <property type="term" value="F:methyltransferase activity"/>
    <property type="evidence" value="ECO:0007669"/>
    <property type="project" value="UniProtKB-KW"/>
</dbReference>
<dbReference type="NCBIfam" id="TIGR00536">
    <property type="entry name" value="hemK_fam"/>
    <property type="match status" value="1"/>
</dbReference>
<dbReference type="PANTHER" id="PTHR18895">
    <property type="entry name" value="HEMK METHYLTRANSFERASE"/>
    <property type="match status" value="1"/>
</dbReference>
<organism evidence="8 9">
    <name type="scientific">Streptomyces prasinus</name>
    <dbReference type="NCBI Taxonomy" id="67345"/>
    <lineage>
        <taxon>Bacteria</taxon>
        <taxon>Bacillati</taxon>
        <taxon>Actinomycetota</taxon>
        <taxon>Actinomycetes</taxon>
        <taxon>Kitasatosporales</taxon>
        <taxon>Streptomycetaceae</taxon>
        <taxon>Streptomyces</taxon>
    </lineage>
</organism>
<name>A0ABX6ATA4_9ACTN</name>
<dbReference type="InterPro" id="IPR050320">
    <property type="entry name" value="N5-glutamine_MTase"/>
</dbReference>
<proteinExistence type="predicted"/>
<dbReference type="Proteomes" id="UP000326041">
    <property type="component" value="Chromosome"/>
</dbReference>
<evidence type="ECO:0000256" key="3">
    <source>
        <dbReference type="ARBA" id="ARBA00022679"/>
    </source>
</evidence>
<evidence type="ECO:0000259" key="7">
    <source>
        <dbReference type="Pfam" id="PF17827"/>
    </source>
</evidence>
<dbReference type="CDD" id="cd02440">
    <property type="entry name" value="AdoMet_MTases"/>
    <property type="match status" value="1"/>
</dbReference>
<dbReference type="InterPro" id="IPR004556">
    <property type="entry name" value="HemK-like"/>
</dbReference>
<keyword evidence="9" id="KW-1185">Reference proteome</keyword>
<reference evidence="8 9" key="1">
    <citation type="submission" date="2017-09" db="EMBL/GenBank/DDBJ databases">
        <authorList>
            <person name="Lee N."/>
            <person name="Cho B.-K."/>
        </authorList>
    </citation>
    <scope>NUCLEOTIDE SEQUENCE [LARGE SCALE GENOMIC DNA]</scope>
    <source>
        <strain evidence="8 9">ATCC 13879</strain>
    </source>
</reference>
<dbReference type="Pfam" id="PF17827">
    <property type="entry name" value="PrmC_N"/>
    <property type="match status" value="1"/>
</dbReference>
<evidence type="ECO:0000256" key="1">
    <source>
        <dbReference type="ARBA" id="ARBA00012771"/>
    </source>
</evidence>
<evidence type="ECO:0000256" key="5">
    <source>
        <dbReference type="ARBA" id="ARBA00048391"/>
    </source>
</evidence>
<dbReference type="EMBL" id="CP023697">
    <property type="protein sequence ID" value="QEV04992.1"/>
    <property type="molecule type" value="Genomic_DNA"/>
</dbReference>
<dbReference type="SUPFAM" id="SSF53335">
    <property type="entry name" value="S-adenosyl-L-methionine-dependent methyltransferases"/>
    <property type="match status" value="1"/>
</dbReference>
<dbReference type="GO" id="GO:0032259">
    <property type="term" value="P:methylation"/>
    <property type="evidence" value="ECO:0007669"/>
    <property type="project" value="UniProtKB-KW"/>
</dbReference>
<gene>
    <name evidence="8" type="ORF">CP972_04215</name>
</gene>
<keyword evidence="2 8" id="KW-0489">Methyltransferase</keyword>
<evidence type="ECO:0000259" key="6">
    <source>
        <dbReference type="Pfam" id="PF05175"/>
    </source>
</evidence>
<protein>
    <recommendedName>
        <fullName evidence="1">peptide chain release factor N(5)-glutamine methyltransferase</fullName>
        <ecNumber evidence="1">2.1.1.297</ecNumber>
    </recommendedName>
</protein>
<keyword evidence="4" id="KW-0949">S-adenosyl-L-methionine</keyword>
<dbReference type="EC" id="2.1.1.297" evidence="1"/>
<comment type="catalytic activity">
    <reaction evidence="5">
        <text>L-glutaminyl-[peptide chain release factor] + S-adenosyl-L-methionine = N(5)-methyl-L-glutaminyl-[peptide chain release factor] + S-adenosyl-L-homocysteine + H(+)</text>
        <dbReference type="Rhea" id="RHEA:42896"/>
        <dbReference type="Rhea" id="RHEA-COMP:10271"/>
        <dbReference type="Rhea" id="RHEA-COMP:10272"/>
        <dbReference type="ChEBI" id="CHEBI:15378"/>
        <dbReference type="ChEBI" id="CHEBI:30011"/>
        <dbReference type="ChEBI" id="CHEBI:57856"/>
        <dbReference type="ChEBI" id="CHEBI:59789"/>
        <dbReference type="ChEBI" id="CHEBI:61891"/>
        <dbReference type="EC" id="2.1.1.297"/>
    </reaction>
</comment>
<dbReference type="PANTHER" id="PTHR18895:SF74">
    <property type="entry name" value="MTRF1L RELEASE FACTOR GLUTAMINE METHYLTRANSFERASE"/>
    <property type="match status" value="1"/>
</dbReference>
<dbReference type="Gene3D" id="1.10.8.10">
    <property type="entry name" value="DNA helicase RuvA subunit, C-terminal domain"/>
    <property type="match status" value="1"/>
</dbReference>
<dbReference type="InterPro" id="IPR007848">
    <property type="entry name" value="Small_mtfrase_dom"/>
</dbReference>
<sequence>MSDMPTVLWLIETAERALSAASVPNPRGDATELAAHVLGVEVARLDPGAEIQEEQAELHKELVAKRADRVPLGYLTGRMHLGGIEVAVAPGVFVPRVHSELVLAHGAQALRAVTTPLVVDLCTGSGAIALAMAHTRPDARVHAVELDPSALEWARFNAARRAEAGDTPIQLHAGDATDPELLAELDGQVDLIMANPPFVPDGVQLLPEYGKFHPERAIFSGSDGLDVIRGVVPVAGRLLRGGGTLVIEHGHFHQETVPELLQSSGQFMEIADYCDQDRRPLYATARRAR</sequence>
<accession>A0ABX6ATA4</accession>
<evidence type="ECO:0000256" key="2">
    <source>
        <dbReference type="ARBA" id="ARBA00022603"/>
    </source>
</evidence>